<proteinExistence type="predicted"/>
<reference evidence="2" key="1">
    <citation type="submission" date="2016-04" db="EMBL/GenBank/DDBJ databases">
        <authorList>
            <person name="Strepis N."/>
        </authorList>
    </citation>
    <scope>NUCLEOTIDE SEQUENCE [LARGE SCALE GENOMIC DNA]</scope>
</reference>
<dbReference type="RefSeq" id="WP_086941482.1">
    <property type="nucleotide sequence ID" value="NZ_FONM01000002.1"/>
</dbReference>
<gene>
    <name evidence="1" type="ORF">TPAS_251</name>
</gene>
<dbReference type="Proteomes" id="UP000195985">
    <property type="component" value="Unassembled WGS sequence"/>
</dbReference>
<evidence type="ECO:0000313" key="2">
    <source>
        <dbReference type="Proteomes" id="UP000195985"/>
    </source>
</evidence>
<dbReference type="EMBL" id="FWEY01000001">
    <property type="protein sequence ID" value="SLM50579.1"/>
    <property type="molecule type" value="Genomic_DNA"/>
</dbReference>
<evidence type="ECO:0000313" key="1">
    <source>
        <dbReference type="EMBL" id="SLM50579.1"/>
    </source>
</evidence>
<dbReference type="AlphaFoldDB" id="A0A1W1ICI5"/>
<keyword evidence="2" id="KW-1185">Reference proteome</keyword>
<sequence length="125" mass="14534">MRQYEKIKKIEAHIGGYFGGYYQVEVDLEHNLVSWTTGGEGELEETVHRNIRSATAKKFLEQLETLELLNWEEEYVDPGTLDGTQWQVDLVMDDHTITKHGSNCYPEQWGKFRQAISKITGKPFR</sequence>
<name>A0A1W1ICI5_9LACT</name>
<protein>
    <submittedName>
        <fullName evidence="1">Uncharacterized protein</fullName>
    </submittedName>
</protein>
<organism evidence="1 2">
    <name type="scientific">Trichococcus pasteurii</name>
    <dbReference type="NCBI Taxonomy" id="43064"/>
    <lineage>
        <taxon>Bacteria</taxon>
        <taxon>Bacillati</taxon>
        <taxon>Bacillota</taxon>
        <taxon>Bacilli</taxon>
        <taxon>Lactobacillales</taxon>
        <taxon>Carnobacteriaceae</taxon>
        <taxon>Trichococcus</taxon>
    </lineage>
</organism>
<dbReference type="OrthoDB" id="4979632at2"/>
<accession>A0A1W1ICI5</accession>
<dbReference type="STRING" id="43064.SAMN04488086_102259"/>